<keyword evidence="6" id="KW-1185">Reference proteome</keyword>
<dbReference type="GO" id="GO:0000455">
    <property type="term" value="P:enzyme-directed rRNA pseudouridine synthesis"/>
    <property type="evidence" value="ECO:0007669"/>
    <property type="project" value="TreeGrafter"/>
</dbReference>
<comment type="catalytic activity">
    <reaction evidence="1">
        <text>a uridine in RNA = a pseudouridine in RNA</text>
        <dbReference type="Rhea" id="RHEA:48348"/>
        <dbReference type="Rhea" id="RHEA-COMP:12068"/>
        <dbReference type="Rhea" id="RHEA-COMP:12069"/>
        <dbReference type="ChEBI" id="CHEBI:65314"/>
        <dbReference type="ChEBI" id="CHEBI:65315"/>
    </reaction>
</comment>
<dbReference type="InterPro" id="IPR020103">
    <property type="entry name" value="PsdUridine_synth_cat_dom_sf"/>
</dbReference>
<dbReference type="GO" id="GO:0003723">
    <property type="term" value="F:RNA binding"/>
    <property type="evidence" value="ECO:0007669"/>
    <property type="project" value="InterPro"/>
</dbReference>
<name>A0A2P6MF15_ALKUR</name>
<protein>
    <recommendedName>
        <fullName evidence="2">RNA pseudouridylate synthase</fullName>
    </recommendedName>
    <alternativeName>
        <fullName evidence="3">RNA-uridine isomerase</fullName>
    </alternativeName>
</protein>
<dbReference type="AlphaFoldDB" id="A0A2P6MF15"/>
<dbReference type="InterPro" id="IPR006145">
    <property type="entry name" value="PsdUridine_synth_RsuA/RluA"/>
</dbReference>
<feature type="domain" description="Pseudouridine synthase RsuA/RluA-like" evidence="4">
    <location>
        <begin position="87"/>
        <end position="233"/>
    </location>
</feature>
<dbReference type="GO" id="GO:0009982">
    <property type="term" value="F:pseudouridine synthase activity"/>
    <property type="evidence" value="ECO:0007669"/>
    <property type="project" value="InterPro"/>
</dbReference>
<dbReference type="Gene3D" id="3.30.2350.10">
    <property type="entry name" value="Pseudouridine synthase"/>
    <property type="match status" value="1"/>
</dbReference>
<comment type="caution">
    <text evidence="5">The sequence shown here is derived from an EMBL/GenBank/DDBJ whole genome shotgun (WGS) entry which is preliminary data.</text>
</comment>
<sequence length="284" mass="32246">MPAVIKMKPQSVQQLREFLRCEALFSRKTLAEVKFNGGRIEVNGLESGVREWIYPGDEITVYLPPETISPGILPVSISLPFHYVDDHLIVLEKPAGLPVIPTSDPEEPSVCGAVRFYEESNRTGGGIHPVQRLDRHTSGLLLFARNRHTHSLLHRMQLEKSVERQYVLEMDTLPWWMVCDVRVPIRRKEGSIIEREGAAEGQYARTRFYRRKDGLIAAFPETGRTHQIRVHAAWCGHPLRGDTLYGGSEQATRGQFLHAAGLSFTHPITNERLQFYSRPSFPPS</sequence>
<organism evidence="5 6">
    <name type="scientific">Alkalicoccus urumqiensis</name>
    <name type="common">Bacillus urumqiensis</name>
    <dbReference type="NCBI Taxonomy" id="1548213"/>
    <lineage>
        <taxon>Bacteria</taxon>
        <taxon>Bacillati</taxon>
        <taxon>Bacillota</taxon>
        <taxon>Bacilli</taxon>
        <taxon>Bacillales</taxon>
        <taxon>Bacillaceae</taxon>
        <taxon>Alkalicoccus</taxon>
    </lineage>
</organism>
<accession>A0A2P6MF15</accession>
<dbReference type="CDD" id="cd02869">
    <property type="entry name" value="PseudoU_synth_RluA_like"/>
    <property type="match status" value="1"/>
</dbReference>
<evidence type="ECO:0000256" key="3">
    <source>
        <dbReference type="ARBA" id="ARBA00033164"/>
    </source>
</evidence>
<dbReference type="InterPro" id="IPR006224">
    <property type="entry name" value="PsdUridine_synth_RluA-like_CS"/>
</dbReference>
<proteinExistence type="predicted"/>
<dbReference type="PROSITE" id="PS01129">
    <property type="entry name" value="PSI_RLU"/>
    <property type="match status" value="1"/>
</dbReference>
<evidence type="ECO:0000313" key="6">
    <source>
        <dbReference type="Proteomes" id="UP000243650"/>
    </source>
</evidence>
<dbReference type="SUPFAM" id="SSF55120">
    <property type="entry name" value="Pseudouridine synthase"/>
    <property type="match status" value="1"/>
</dbReference>
<evidence type="ECO:0000313" key="5">
    <source>
        <dbReference type="EMBL" id="PRO64840.1"/>
    </source>
</evidence>
<dbReference type="Pfam" id="PF00849">
    <property type="entry name" value="PseudoU_synth_2"/>
    <property type="match status" value="1"/>
</dbReference>
<dbReference type="PANTHER" id="PTHR21600">
    <property type="entry name" value="MITOCHONDRIAL RNA PSEUDOURIDINE SYNTHASE"/>
    <property type="match status" value="1"/>
</dbReference>
<reference evidence="5 6" key="1">
    <citation type="submission" date="2018-03" db="EMBL/GenBank/DDBJ databases">
        <title>Bacillus urumqiensis sp. nov., a moderately haloalkaliphilic bacterium isolated from a salt lake.</title>
        <authorList>
            <person name="Zhao B."/>
            <person name="Liao Z."/>
        </authorList>
    </citation>
    <scope>NUCLEOTIDE SEQUENCE [LARGE SCALE GENOMIC DNA]</scope>
    <source>
        <strain evidence="5 6">BZ-SZ-XJ18</strain>
    </source>
</reference>
<dbReference type="EMBL" id="PVNS01000012">
    <property type="protein sequence ID" value="PRO64840.1"/>
    <property type="molecule type" value="Genomic_DNA"/>
</dbReference>
<dbReference type="GO" id="GO:0140098">
    <property type="term" value="F:catalytic activity, acting on RNA"/>
    <property type="evidence" value="ECO:0007669"/>
    <property type="project" value="UniProtKB-ARBA"/>
</dbReference>
<evidence type="ECO:0000256" key="2">
    <source>
        <dbReference type="ARBA" id="ARBA00031870"/>
    </source>
</evidence>
<dbReference type="Proteomes" id="UP000243650">
    <property type="component" value="Unassembled WGS sequence"/>
</dbReference>
<dbReference type="OrthoDB" id="9807829at2"/>
<dbReference type="InterPro" id="IPR050188">
    <property type="entry name" value="RluA_PseudoU_synthase"/>
</dbReference>
<dbReference type="PANTHER" id="PTHR21600:SF35">
    <property type="entry name" value="PSEUDOURIDINE SYNTHASE"/>
    <property type="match status" value="1"/>
</dbReference>
<evidence type="ECO:0000256" key="1">
    <source>
        <dbReference type="ARBA" id="ARBA00000073"/>
    </source>
</evidence>
<gene>
    <name evidence="5" type="ORF">C6I21_13095</name>
</gene>
<evidence type="ECO:0000259" key="4">
    <source>
        <dbReference type="Pfam" id="PF00849"/>
    </source>
</evidence>